<organism evidence="3 4">
    <name type="scientific">Porphyridium purpureum</name>
    <name type="common">Red alga</name>
    <name type="synonym">Porphyridium cruentum</name>
    <dbReference type="NCBI Taxonomy" id="35688"/>
    <lineage>
        <taxon>Eukaryota</taxon>
        <taxon>Rhodophyta</taxon>
        <taxon>Bangiophyceae</taxon>
        <taxon>Porphyridiales</taxon>
        <taxon>Porphyridiaceae</taxon>
        <taxon>Porphyridium</taxon>
    </lineage>
</organism>
<sequence length="272" mass="29695">MAFSSSLAAALWGRQPAATCARTYLGKAPPRAAFGSADAQRHTTAPATALRIALVLGSTRVEGPPFPANVGKRVGLFAARRLRERGHHVDVVDPVALKELLPLLEKPHFAYRNGTAPRGMDELADIFKRADAYVTVTPEYNHAPSPALLNVLNHFGSSIFSFKPSAIVAYSQGQWGGVRAAHTLRSVLSELGCLPVSAMMLVPHAHRVFDDEGNTAEPTEAQRWTGYSDRTWAQLEWWAHAARQRRAEHDPFEQSPSYQQAPSQRNAPISGS</sequence>
<dbReference type="SUPFAM" id="SSF52218">
    <property type="entry name" value="Flavoproteins"/>
    <property type="match status" value="1"/>
</dbReference>
<dbReference type="PANTHER" id="PTHR30543">
    <property type="entry name" value="CHROMATE REDUCTASE"/>
    <property type="match status" value="1"/>
</dbReference>
<dbReference type="Proteomes" id="UP000324585">
    <property type="component" value="Unassembled WGS sequence"/>
</dbReference>
<evidence type="ECO:0000256" key="1">
    <source>
        <dbReference type="SAM" id="MobiDB-lite"/>
    </source>
</evidence>
<dbReference type="OrthoDB" id="68575at2759"/>
<dbReference type="Pfam" id="PF03358">
    <property type="entry name" value="FMN_red"/>
    <property type="match status" value="1"/>
</dbReference>
<name>A0A5J4Z0J3_PORPP</name>
<dbReference type="Gene3D" id="3.40.50.360">
    <property type="match status" value="1"/>
</dbReference>
<keyword evidence="4" id="KW-1185">Reference proteome</keyword>
<dbReference type="InterPro" id="IPR050712">
    <property type="entry name" value="NAD(P)H-dep_reductase"/>
</dbReference>
<protein>
    <submittedName>
        <fullName evidence="3">FMN-dependent NADPH-azoreductase</fullName>
    </submittedName>
</protein>
<dbReference type="PANTHER" id="PTHR30543:SF21">
    <property type="entry name" value="NAD(P)H-DEPENDENT FMN REDUCTASE LOT6"/>
    <property type="match status" value="1"/>
</dbReference>
<feature type="compositionally biased region" description="Polar residues" evidence="1">
    <location>
        <begin position="254"/>
        <end position="272"/>
    </location>
</feature>
<feature type="domain" description="NADPH-dependent FMN reductase-like" evidence="2">
    <location>
        <begin position="51"/>
        <end position="206"/>
    </location>
</feature>
<evidence type="ECO:0000259" key="2">
    <source>
        <dbReference type="Pfam" id="PF03358"/>
    </source>
</evidence>
<dbReference type="GO" id="GO:0010181">
    <property type="term" value="F:FMN binding"/>
    <property type="evidence" value="ECO:0007669"/>
    <property type="project" value="TreeGrafter"/>
</dbReference>
<dbReference type="InterPro" id="IPR029039">
    <property type="entry name" value="Flavoprotein-like_sf"/>
</dbReference>
<evidence type="ECO:0000313" key="3">
    <source>
        <dbReference type="EMBL" id="KAA8496878.1"/>
    </source>
</evidence>
<reference evidence="4" key="1">
    <citation type="journal article" date="2019" name="Nat. Commun.">
        <title>Expansion of phycobilisome linker gene families in mesophilic red algae.</title>
        <authorList>
            <person name="Lee J."/>
            <person name="Kim D."/>
            <person name="Bhattacharya D."/>
            <person name="Yoon H.S."/>
        </authorList>
    </citation>
    <scope>NUCLEOTIDE SEQUENCE [LARGE SCALE GENOMIC DNA]</scope>
    <source>
        <strain evidence="4">CCMP 1328</strain>
    </source>
</reference>
<dbReference type="EMBL" id="VRMN01000002">
    <property type="protein sequence ID" value="KAA8496878.1"/>
    <property type="molecule type" value="Genomic_DNA"/>
</dbReference>
<comment type="caution">
    <text evidence="3">The sequence shown here is derived from an EMBL/GenBank/DDBJ whole genome shotgun (WGS) entry which is preliminary data.</text>
</comment>
<dbReference type="OMA" id="EYFWRPS"/>
<dbReference type="InterPro" id="IPR005025">
    <property type="entry name" value="FMN_Rdtase-like_dom"/>
</dbReference>
<gene>
    <name evidence="3" type="ORF">FVE85_0607</name>
</gene>
<evidence type="ECO:0000313" key="4">
    <source>
        <dbReference type="Proteomes" id="UP000324585"/>
    </source>
</evidence>
<proteinExistence type="predicted"/>
<dbReference type="AlphaFoldDB" id="A0A5J4Z0J3"/>
<dbReference type="GO" id="GO:0016491">
    <property type="term" value="F:oxidoreductase activity"/>
    <property type="evidence" value="ECO:0007669"/>
    <property type="project" value="InterPro"/>
</dbReference>
<dbReference type="GO" id="GO:0005829">
    <property type="term" value="C:cytosol"/>
    <property type="evidence" value="ECO:0007669"/>
    <property type="project" value="TreeGrafter"/>
</dbReference>
<feature type="region of interest" description="Disordered" evidence="1">
    <location>
        <begin position="246"/>
        <end position="272"/>
    </location>
</feature>
<accession>A0A5J4Z0J3</accession>